<proteinExistence type="predicted"/>
<dbReference type="RefSeq" id="YP_010772514.1">
    <property type="nucleotide sequence ID" value="NC_074645.1"/>
</dbReference>
<evidence type="ECO:0000313" key="2">
    <source>
        <dbReference type="Proteomes" id="UP001162250"/>
    </source>
</evidence>
<organism evidence="1 2">
    <name type="scientific">Thorarchaeia virus VerdaV2</name>
    <dbReference type="NCBI Taxonomy" id="3070171"/>
    <lineage>
        <taxon>Viruses</taxon>
        <taxon>Duplodnaviria</taxon>
        <taxon>Heunggongvirae</taxon>
        <taxon>Uroviricota</taxon>
        <taxon>Caudoviricetes</taxon>
        <taxon>Verdandiviridae</taxon>
        <taxon>Tonitrusvirus</taxon>
        <taxon>Tonitrusvirus shimokitaense</taxon>
    </lineage>
</organism>
<dbReference type="Proteomes" id="UP001162250">
    <property type="component" value="Segment"/>
</dbReference>
<name>A0AA35GAI6_9CAUD</name>
<dbReference type="GeneID" id="80402228"/>
<sequence length="89" mass="10365">MKMIVTVSSVGLLVYIRAFLTNLIWGYLFRSASEEVNTKCHICGKSLVKRRFELCIDRPGLGYESEYDKFLCVEHAIQTLLRYREADKQ</sequence>
<accession>A0AA35GAI6</accession>
<dbReference type="EMBL" id="LC711078">
    <property type="protein sequence ID" value="BDI54918.1"/>
    <property type="molecule type" value="Genomic_DNA"/>
</dbReference>
<keyword evidence="2" id="KW-1185">Reference proteome</keyword>
<reference evidence="1 2" key="1">
    <citation type="journal article" date="2022" name="Nat. Microbiol.">
        <title>Three families of Asgard archaeal viruses identified in metagenome-assembled genomes.</title>
        <authorList>
            <person name="Medvedeva S."/>
            <person name="Sun J."/>
            <person name="Yutin N."/>
            <person name="Koonin E.V."/>
            <person name="Nunoura T."/>
            <person name="Rinke C."/>
            <person name="Krupovic M."/>
        </authorList>
    </citation>
    <scope>NUCLEOTIDE SEQUENCE [LARGE SCALE GENOMIC DNA]</scope>
    <source>
        <strain evidence="1">VerdaV2</strain>
    </source>
</reference>
<protein>
    <submittedName>
        <fullName evidence="1">Uncharacterized protein</fullName>
    </submittedName>
</protein>
<evidence type="ECO:0000313" key="1">
    <source>
        <dbReference type="EMBL" id="BDI54918.1"/>
    </source>
</evidence>
<dbReference type="KEGG" id="vg:80402228"/>